<dbReference type="GO" id="GO:0008961">
    <property type="term" value="F:phosphatidylglycerol-prolipoprotein diacylglyceryl transferase activity"/>
    <property type="evidence" value="ECO:0007669"/>
    <property type="project" value="InterPro"/>
</dbReference>
<sequence length="218" mass="24466">MTTILNIIRINIDPDLIDAGSFTITWHGFFTFIGVLVALILVTSWGKRRGIIPDTVHSIAVIGIFGAIIGARIFHVLDFWDRIYQHDPIRIFYVWQGGIGIIGAITGGFIFSAGYMLIRNRDALINSWNKFFPWLGRLEKIDMPSVGKLADITAPALLISQTLGRIGDVINGEHFAKATELAWAFVYRHPQTEALYINAGRYPEPPTHPAVAYEMIWN</sequence>
<dbReference type="PANTHER" id="PTHR30589">
    <property type="entry name" value="PROLIPOPROTEIN DIACYLGLYCERYL TRANSFERASE"/>
    <property type="match status" value="1"/>
</dbReference>
<accession>A0A382A496</accession>
<evidence type="ECO:0000256" key="3">
    <source>
        <dbReference type="ARBA" id="ARBA00022692"/>
    </source>
</evidence>
<dbReference type="GO" id="GO:0005886">
    <property type="term" value="C:plasma membrane"/>
    <property type="evidence" value="ECO:0007669"/>
    <property type="project" value="InterPro"/>
</dbReference>
<feature type="transmembrane region" description="Helical" evidence="6">
    <location>
        <begin position="94"/>
        <end position="118"/>
    </location>
</feature>
<evidence type="ECO:0000256" key="4">
    <source>
        <dbReference type="ARBA" id="ARBA00022989"/>
    </source>
</evidence>
<dbReference type="PANTHER" id="PTHR30589:SF0">
    <property type="entry name" value="PHOSPHATIDYLGLYCEROL--PROLIPOPROTEIN DIACYLGLYCERYL TRANSFERASE"/>
    <property type="match status" value="1"/>
</dbReference>
<keyword evidence="2" id="KW-0808">Transferase</keyword>
<evidence type="ECO:0000256" key="2">
    <source>
        <dbReference type="ARBA" id="ARBA00022679"/>
    </source>
</evidence>
<evidence type="ECO:0000256" key="1">
    <source>
        <dbReference type="ARBA" id="ARBA00022475"/>
    </source>
</evidence>
<evidence type="ECO:0000313" key="7">
    <source>
        <dbReference type="EMBL" id="SVA96350.1"/>
    </source>
</evidence>
<protein>
    <recommendedName>
        <fullName evidence="8">Prolipoprotein diacylglyceryl transferase</fullName>
    </recommendedName>
</protein>
<evidence type="ECO:0008006" key="8">
    <source>
        <dbReference type="Google" id="ProtNLM"/>
    </source>
</evidence>
<dbReference type="GO" id="GO:0042158">
    <property type="term" value="P:lipoprotein biosynthetic process"/>
    <property type="evidence" value="ECO:0007669"/>
    <property type="project" value="InterPro"/>
</dbReference>
<gene>
    <name evidence="7" type="ORF">METZ01_LOCUS149204</name>
</gene>
<dbReference type="Pfam" id="PF01790">
    <property type="entry name" value="LGT"/>
    <property type="match status" value="1"/>
</dbReference>
<dbReference type="AlphaFoldDB" id="A0A382A496"/>
<reference evidence="7" key="1">
    <citation type="submission" date="2018-05" db="EMBL/GenBank/DDBJ databases">
        <authorList>
            <person name="Lanie J.A."/>
            <person name="Ng W.-L."/>
            <person name="Kazmierczak K.M."/>
            <person name="Andrzejewski T.M."/>
            <person name="Davidsen T.M."/>
            <person name="Wayne K.J."/>
            <person name="Tettelin H."/>
            <person name="Glass J.I."/>
            <person name="Rusch D."/>
            <person name="Podicherti R."/>
            <person name="Tsui H.-C.T."/>
            <person name="Winkler M.E."/>
        </authorList>
    </citation>
    <scope>NUCLEOTIDE SEQUENCE</scope>
</reference>
<keyword evidence="5 6" id="KW-0472">Membrane</keyword>
<evidence type="ECO:0000256" key="5">
    <source>
        <dbReference type="ARBA" id="ARBA00023136"/>
    </source>
</evidence>
<proteinExistence type="predicted"/>
<name>A0A382A496_9ZZZZ</name>
<keyword evidence="3 6" id="KW-0812">Transmembrane</keyword>
<feature type="transmembrane region" description="Helical" evidence="6">
    <location>
        <begin position="24"/>
        <end position="43"/>
    </location>
</feature>
<feature type="non-terminal residue" evidence="7">
    <location>
        <position position="218"/>
    </location>
</feature>
<dbReference type="EMBL" id="UINC01023853">
    <property type="protein sequence ID" value="SVA96350.1"/>
    <property type="molecule type" value="Genomic_DNA"/>
</dbReference>
<dbReference type="InterPro" id="IPR001640">
    <property type="entry name" value="Lgt"/>
</dbReference>
<evidence type="ECO:0000256" key="6">
    <source>
        <dbReference type="SAM" id="Phobius"/>
    </source>
</evidence>
<feature type="transmembrane region" description="Helical" evidence="6">
    <location>
        <begin position="55"/>
        <end position="74"/>
    </location>
</feature>
<organism evidence="7">
    <name type="scientific">marine metagenome</name>
    <dbReference type="NCBI Taxonomy" id="408172"/>
    <lineage>
        <taxon>unclassified sequences</taxon>
        <taxon>metagenomes</taxon>
        <taxon>ecological metagenomes</taxon>
    </lineage>
</organism>
<keyword evidence="4 6" id="KW-1133">Transmembrane helix</keyword>
<keyword evidence="1" id="KW-1003">Cell membrane</keyword>